<evidence type="ECO:0000313" key="2">
    <source>
        <dbReference type="Proteomes" id="UP000828251"/>
    </source>
</evidence>
<reference evidence="1 2" key="1">
    <citation type="journal article" date="2021" name="Plant Biotechnol. J.">
        <title>Multi-omics assisted identification of the key and species-specific regulatory components of drought-tolerant mechanisms in Gossypium stocksii.</title>
        <authorList>
            <person name="Yu D."/>
            <person name="Ke L."/>
            <person name="Zhang D."/>
            <person name="Wu Y."/>
            <person name="Sun Y."/>
            <person name="Mei J."/>
            <person name="Sun J."/>
            <person name="Sun Y."/>
        </authorList>
    </citation>
    <scope>NUCLEOTIDE SEQUENCE [LARGE SCALE GENOMIC DNA]</scope>
    <source>
        <strain evidence="2">cv. E1</strain>
        <tissue evidence="1">Leaf</tissue>
    </source>
</reference>
<dbReference type="Proteomes" id="UP000828251">
    <property type="component" value="Unassembled WGS sequence"/>
</dbReference>
<protein>
    <submittedName>
        <fullName evidence="1">Uncharacterized protein</fullName>
    </submittedName>
</protein>
<dbReference type="EMBL" id="JAIQCV010000009">
    <property type="protein sequence ID" value="KAH1065321.1"/>
    <property type="molecule type" value="Genomic_DNA"/>
</dbReference>
<feature type="non-terminal residue" evidence="1">
    <location>
        <position position="52"/>
    </location>
</feature>
<accession>A0A9D3UZR3</accession>
<name>A0A9D3UZR3_9ROSI</name>
<comment type="caution">
    <text evidence="1">The sequence shown here is derived from an EMBL/GenBank/DDBJ whole genome shotgun (WGS) entry which is preliminary data.</text>
</comment>
<keyword evidence="2" id="KW-1185">Reference proteome</keyword>
<evidence type="ECO:0000313" key="1">
    <source>
        <dbReference type="EMBL" id="KAH1065321.1"/>
    </source>
</evidence>
<proteinExistence type="predicted"/>
<gene>
    <name evidence="1" type="ORF">J1N35_030308</name>
</gene>
<organism evidence="1 2">
    <name type="scientific">Gossypium stocksii</name>
    <dbReference type="NCBI Taxonomy" id="47602"/>
    <lineage>
        <taxon>Eukaryota</taxon>
        <taxon>Viridiplantae</taxon>
        <taxon>Streptophyta</taxon>
        <taxon>Embryophyta</taxon>
        <taxon>Tracheophyta</taxon>
        <taxon>Spermatophyta</taxon>
        <taxon>Magnoliopsida</taxon>
        <taxon>eudicotyledons</taxon>
        <taxon>Gunneridae</taxon>
        <taxon>Pentapetalae</taxon>
        <taxon>rosids</taxon>
        <taxon>malvids</taxon>
        <taxon>Malvales</taxon>
        <taxon>Malvaceae</taxon>
        <taxon>Malvoideae</taxon>
        <taxon>Gossypium</taxon>
    </lineage>
</organism>
<sequence>MGMVAATISTSPSERPLYIPISGKVNHGPIHVRLLEQLEDIWLLLDQRSKAD</sequence>
<dbReference type="AlphaFoldDB" id="A0A9D3UZR3"/>